<gene>
    <name evidence="2" type="ORF">E0H92_26665</name>
</gene>
<comment type="caution">
    <text evidence="2">The sequence shown here is derived from an EMBL/GenBank/DDBJ whole genome shotgun (WGS) entry which is preliminary data.</text>
</comment>
<evidence type="ECO:0000313" key="3">
    <source>
        <dbReference type="Proteomes" id="UP000294225"/>
    </source>
</evidence>
<feature type="transmembrane region" description="Helical" evidence="1">
    <location>
        <begin position="96"/>
        <end position="117"/>
    </location>
</feature>
<keyword evidence="1" id="KW-0812">Transmembrane</keyword>
<dbReference type="AlphaFoldDB" id="A0A4R0J4P2"/>
<feature type="transmembrane region" description="Helical" evidence="1">
    <location>
        <begin position="28"/>
        <end position="48"/>
    </location>
</feature>
<evidence type="ECO:0000256" key="1">
    <source>
        <dbReference type="SAM" id="Phobius"/>
    </source>
</evidence>
<keyword evidence="1" id="KW-0472">Membrane</keyword>
<dbReference type="Proteomes" id="UP000294225">
    <property type="component" value="Unassembled WGS sequence"/>
</dbReference>
<evidence type="ECO:0000313" key="2">
    <source>
        <dbReference type="EMBL" id="TCC36245.1"/>
    </source>
</evidence>
<feature type="transmembrane region" description="Helical" evidence="1">
    <location>
        <begin position="60"/>
        <end position="84"/>
    </location>
</feature>
<organism evidence="2 3">
    <name type="scientific">Kribbella speibonae</name>
    <dbReference type="NCBI Taxonomy" id="1572660"/>
    <lineage>
        <taxon>Bacteria</taxon>
        <taxon>Bacillati</taxon>
        <taxon>Actinomycetota</taxon>
        <taxon>Actinomycetes</taxon>
        <taxon>Propionibacteriales</taxon>
        <taxon>Kribbellaceae</taxon>
        <taxon>Kribbella</taxon>
    </lineage>
</organism>
<reference evidence="2 3" key="1">
    <citation type="submission" date="2019-02" db="EMBL/GenBank/DDBJ databases">
        <title>Kribbella capetownensis sp. nov. and Kribbella speibonae sp. nov., isolated from soil.</title>
        <authorList>
            <person name="Curtis S.M."/>
            <person name="Norton I."/>
            <person name="Everest G.J."/>
            <person name="Meyers P.R."/>
        </authorList>
    </citation>
    <scope>NUCLEOTIDE SEQUENCE [LARGE SCALE GENOMIC DNA]</scope>
    <source>
        <strain evidence="2 3">YM55</strain>
    </source>
</reference>
<dbReference type="EMBL" id="SJKC01000003">
    <property type="protein sequence ID" value="TCC36245.1"/>
    <property type="molecule type" value="Genomic_DNA"/>
</dbReference>
<sequence length="176" mass="17908">MTDEVQPGDGGRAAERTGLEKFLKEAGWASYVVTLLGSTTLTGFISNATTRPGRAGLSEFTTLVTAGLAALALTLGVAIFVAVYQQSDPKPIGFPLAVLAICCIGGGTLAANVVGYMTVGFDELERALSTGPSGNPVVTVAVLLGAFIVAYGWIVAAQGAVVGYLLGRWAAILAAD</sequence>
<proteinExistence type="predicted"/>
<accession>A0A4R0J4P2</accession>
<dbReference type="RefSeq" id="WP_131498071.1">
    <property type="nucleotide sequence ID" value="NZ_SJKC01000003.1"/>
</dbReference>
<feature type="transmembrane region" description="Helical" evidence="1">
    <location>
        <begin position="137"/>
        <end position="166"/>
    </location>
</feature>
<protein>
    <submittedName>
        <fullName evidence="2">Uncharacterized protein</fullName>
    </submittedName>
</protein>
<keyword evidence="1" id="KW-1133">Transmembrane helix</keyword>
<name>A0A4R0J4P2_9ACTN</name>